<dbReference type="InterPro" id="IPR029056">
    <property type="entry name" value="Ribokinase-like"/>
</dbReference>
<dbReference type="EMBL" id="PEUM01000056">
    <property type="protein sequence ID" value="PIV25363.1"/>
    <property type="molecule type" value="Genomic_DNA"/>
</dbReference>
<evidence type="ECO:0000259" key="3">
    <source>
        <dbReference type="Pfam" id="PF00294"/>
    </source>
</evidence>
<comment type="caution">
    <text evidence="4">The sequence shown here is derived from an EMBL/GenBank/DDBJ whole genome shotgun (WGS) entry which is preliminary data.</text>
</comment>
<dbReference type="InterPro" id="IPR011611">
    <property type="entry name" value="PfkB_dom"/>
</dbReference>
<feature type="domain" description="Carbohydrate kinase PfkB" evidence="3">
    <location>
        <begin position="38"/>
        <end position="302"/>
    </location>
</feature>
<evidence type="ECO:0000256" key="2">
    <source>
        <dbReference type="ARBA" id="ARBA00022777"/>
    </source>
</evidence>
<dbReference type="Pfam" id="PF00294">
    <property type="entry name" value="PfkB"/>
    <property type="match status" value="1"/>
</dbReference>
<keyword evidence="1" id="KW-0808">Transferase</keyword>
<evidence type="ECO:0000313" key="4">
    <source>
        <dbReference type="EMBL" id="PIV25363.1"/>
    </source>
</evidence>
<protein>
    <recommendedName>
        <fullName evidence="3">Carbohydrate kinase PfkB domain-containing protein</fullName>
    </recommendedName>
</protein>
<name>A0A2M7CIB0_9BACT</name>
<accession>A0A2M7CIB0</accession>
<reference evidence="5" key="1">
    <citation type="submission" date="2017-09" db="EMBL/GenBank/DDBJ databases">
        <title>Depth-based differentiation of microbial function through sediment-hosted aquifers and enrichment of novel symbionts in the deep terrestrial subsurface.</title>
        <authorList>
            <person name="Probst A.J."/>
            <person name="Ladd B."/>
            <person name="Jarett J.K."/>
            <person name="Geller-Mcgrath D.E."/>
            <person name="Sieber C.M.K."/>
            <person name="Emerson J.B."/>
            <person name="Anantharaman K."/>
            <person name="Thomas B.C."/>
            <person name="Malmstrom R."/>
            <person name="Stieglmeier M."/>
            <person name="Klingl A."/>
            <person name="Woyke T."/>
            <person name="Ryan C.M."/>
            <person name="Banfield J.F."/>
        </authorList>
    </citation>
    <scope>NUCLEOTIDE SEQUENCE [LARGE SCALE GENOMIC DNA]</scope>
</reference>
<keyword evidence="2" id="KW-0418">Kinase</keyword>
<dbReference type="Gene3D" id="3.40.1190.20">
    <property type="match status" value="1"/>
</dbReference>
<dbReference type="SUPFAM" id="SSF53613">
    <property type="entry name" value="Ribokinase-like"/>
    <property type="match status" value="1"/>
</dbReference>
<evidence type="ECO:0000256" key="1">
    <source>
        <dbReference type="ARBA" id="ARBA00022679"/>
    </source>
</evidence>
<sequence>MLDFIVIGDTTLDVFLIVHEYKLMFDIKKENKYLCVNYADKVPVDTIKEIIAGNAPNAVVATSRAGLRVAIVTQMGEDQTAGLAKEMFEKEKVGLQYFQKEAGTKSNYSTVIAVDGERTILIYHTKRDYKLPQLEKAKWVYLTSMAKGSEVIFNELADYIKKNKVKLCYQPGTFQLRLMPEKSKSILRCTELFVVNRDEAIQYTNSKSDIEIKDLFQKIVQLGPKKIVITDGTKGSYAWDGKDYWQMGILKEIPRKEATGAGDAYTSGMAISLAKGFDMAESMRQAHFNSSSVIQFIGGQEGLLTEKGYQEWGRKYQIKAKKF</sequence>
<organism evidence="4 5">
    <name type="scientific">Candidatus Berkelbacteria bacterium CG03_land_8_20_14_0_80_40_36</name>
    <dbReference type="NCBI Taxonomy" id="1974509"/>
    <lineage>
        <taxon>Bacteria</taxon>
        <taxon>Candidatus Berkelbacteria</taxon>
    </lineage>
</organism>
<proteinExistence type="predicted"/>
<dbReference type="PANTHER" id="PTHR10584:SF166">
    <property type="entry name" value="RIBOKINASE"/>
    <property type="match status" value="1"/>
</dbReference>
<dbReference type="GO" id="GO:0016301">
    <property type="term" value="F:kinase activity"/>
    <property type="evidence" value="ECO:0007669"/>
    <property type="project" value="UniProtKB-KW"/>
</dbReference>
<dbReference type="AlphaFoldDB" id="A0A2M7CIB0"/>
<gene>
    <name evidence="4" type="ORF">COS38_01930</name>
</gene>
<evidence type="ECO:0000313" key="5">
    <source>
        <dbReference type="Proteomes" id="UP000229966"/>
    </source>
</evidence>
<dbReference type="PANTHER" id="PTHR10584">
    <property type="entry name" value="SUGAR KINASE"/>
    <property type="match status" value="1"/>
</dbReference>
<dbReference type="Proteomes" id="UP000229966">
    <property type="component" value="Unassembled WGS sequence"/>
</dbReference>